<keyword evidence="3" id="KW-1185">Reference proteome</keyword>
<evidence type="ECO:0000259" key="1">
    <source>
        <dbReference type="SMART" id="SM00966"/>
    </source>
</evidence>
<dbReference type="Pfam" id="PF04014">
    <property type="entry name" value="MazE_antitoxin"/>
    <property type="match status" value="1"/>
</dbReference>
<sequence length="55" mass="6384">MKKKAILTIPKEVRMALRLSDEGEVFELIVEDGKIILEPFKSHQKDSSDHFPEFL</sequence>
<dbReference type="EMBL" id="MLBF01000047">
    <property type="protein sequence ID" value="OLN28100.1"/>
    <property type="molecule type" value="Genomic_DNA"/>
</dbReference>
<comment type="caution">
    <text evidence="2">The sequence shown here is derived from an EMBL/GenBank/DDBJ whole genome shotgun (WGS) entry which is preliminary data.</text>
</comment>
<protein>
    <recommendedName>
        <fullName evidence="1">SpoVT-AbrB domain-containing protein</fullName>
    </recommendedName>
</protein>
<dbReference type="SMART" id="SM00966">
    <property type="entry name" value="SpoVT_AbrB"/>
    <property type="match status" value="1"/>
</dbReference>
<evidence type="ECO:0000313" key="3">
    <source>
        <dbReference type="Proteomes" id="UP000186102"/>
    </source>
</evidence>
<dbReference type="Gene3D" id="2.10.260.10">
    <property type="match status" value="1"/>
</dbReference>
<dbReference type="Proteomes" id="UP000186102">
    <property type="component" value="Unassembled WGS sequence"/>
</dbReference>
<feature type="domain" description="SpoVT-AbrB" evidence="1">
    <location>
        <begin position="1"/>
        <end position="45"/>
    </location>
</feature>
<gene>
    <name evidence="2" type="ORF">DSOL_4244</name>
</gene>
<proteinExistence type="predicted"/>
<dbReference type="NCBIfam" id="TIGR01439">
    <property type="entry name" value="lp_hng_hel_AbrB"/>
    <property type="match status" value="1"/>
</dbReference>
<dbReference type="InterPro" id="IPR037914">
    <property type="entry name" value="SpoVT-AbrB_sf"/>
</dbReference>
<name>A0A1Q8QL83_9FIRM</name>
<dbReference type="SUPFAM" id="SSF89447">
    <property type="entry name" value="AbrB/MazE/MraZ-like"/>
    <property type="match status" value="1"/>
</dbReference>
<organism evidence="2 3">
    <name type="scientific">Desulfosporosinus metallidurans</name>
    <dbReference type="NCBI Taxonomy" id="1888891"/>
    <lineage>
        <taxon>Bacteria</taxon>
        <taxon>Bacillati</taxon>
        <taxon>Bacillota</taxon>
        <taxon>Clostridia</taxon>
        <taxon>Eubacteriales</taxon>
        <taxon>Desulfitobacteriaceae</taxon>
        <taxon>Desulfosporosinus</taxon>
    </lineage>
</organism>
<accession>A0A1Q8QL83</accession>
<dbReference type="InterPro" id="IPR007159">
    <property type="entry name" value="SpoVT-AbrB_dom"/>
</dbReference>
<dbReference type="AlphaFoldDB" id="A0A1Q8QL83"/>
<evidence type="ECO:0000313" key="2">
    <source>
        <dbReference type="EMBL" id="OLN28100.1"/>
    </source>
</evidence>
<dbReference type="RefSeq" id="WP_083642842.1">
    <property type="nucleotide sequence ID" value="NZ_MLBF01000047.1"/>
</dbReference>
<reference evidence="2 3" key="1">
    <citation type="submission" date="2016-09" db="EMBL/GenBank/DDBJ databases">
        <title>Complete genome of Desulfosporosinus sp. OL.</title>
        <authorList>
            <person name="Mardanov A."/>
            <person name="Beletsky A."/>
            <person name="Panova A."/>
            <person name="Karnachuk O."/>
            <person name="Ravin N."/>
        </authorList>
    </citation>
    <scope>NUCLEOTIDE SEQUENCE [LARGE SCALE GENOMIC DNA]</scope>
    <source>
        <strain evidence="2 3">OL</strain>
    </source>
</reference>
<dbReference type="GO" id="GO:0003677">
    <property type="term" value="F:DNA binding"/>
    <property type="evidence" value="ECO:0007669"/>
    <property type="project" value="InterPro"/>
</dbReference>